<feature type="compositionally biased region" description="Polar residues" evidence="1">
    <location>
        <begin position="235"/>
        <end position="252"/>
    </location>
</feature>
<dbReference type="Proteomes" id="UP000772434">
    <property type="component" value="Unassembled WGS sequence"/>
</dbReference>
<reference evidence="3" key="1">
    <citation type="submission" date="2020-11" db="EMBL/GenBank/DDBJ databases">
        <authorList>
            <consortium name="DOE Joint Genome Institute"/>
            <person name="Ahrendt S."/>
            <person name="Riley R."/>
            <person name="Andreopoulos W."/>
            <person name="Labutti K."/>
            <person name="Pangilinan J."/>
            <person name="Ruiz-Duenas F.J."/>
            <person name="Barrasa J.M."/>
            <person name="Sanchez-Garcia M."/>
            <person name="Camarero S."/>
            <person name="Miyauchi S."/>
            <person name="Serrano A."/>
            <person name="Linde D."/>
            <person name="Babiker R."/>
            <person name="Drula E."/>
            <person name="Ayuso-Fernandez I."/>
            <person name="Pacheco R."/>
            <person name="Padilla G."/>
            <person name="Ferreira P."/>
            <person name="Barriuso J."/>
            <person name="Kellner H."/>
            <person name="Castanera R."/>
            <person name="Alfaro M."/>
            <person name="Ramirez L."/>
            <person name="Pisabarro A.G."/>
            <person name="Kuo A."/>
            <person name="Tritt A."/>
            <person name="Lipzen A."/>
            <person name="He G."/>
            <person name="Yan M."/>
            <person name="Ng V."/>
            <person name="Cullen D."/>
            <person name="Martin F."/>
            <person name="Rosso M.-N."/>
            <person name="Henrissat B."/>
            <person name="Hibbett D."/>
            <person name="Martinez A.T."/>
            <person name="Grigoriev I.V."/>
        </authorList>
    </citation>
    <scope>NUCLEOTIDE SEQUENCE</scope>
    <source>
        <strain evidence="3">AH 40177</strain>
    </source>
</reference>
<dbReference type="SUPFAM" id="SSF56112">
    <property type="entry name" value="Protein kinase-like (PK-like)"/>
    <property type="match status" value="1"/>
</dbReference>
<feature type="compositionally biased region" description="Low complexity" evidence="1">
    <location>
        <begin position="223"/>
        <end position="232"/>
    </location>
</feature>
<gene>
    <name evidence="3" type="ORF">BDP27DRAFT_1418171</name>
</gene>
<dbReference type="PANTHER" id="PTHR38248:SF2">
    <property type="entry name" value="FUNK1 11"/>
    <property type="match status" value="1"/>
</dbReference>
<feature type="region of interest" description="Disordered" evidence="1">
    <location>
        <begin position="204"/>
        <end position="266"/>
    </location>
</feature>
<name>A0A9P5PTU5_9AGAR</name>
<organism evidence="3 4">
    <name type="scientific">Rhodocollybia butyracea</name>
    <dbReference type="NCBI Taxonomy" id="206335"/>
    <lineage>
        <taxon>Eukaryota</taxon>
        <taxon>Fungi</taxon>
        <taxon>Dikarya</taxon>
        <taxon>Basidiomycota</taxon>
        <taxon>Agaricomycotina</taxon>
        <taxon>Agaricomycetes</taxon>
        <taxon>Agaricomycetidae</taxon>
        <taxon>Agaricales</taxon>
        <taxon>Marasmiineae</taxon>
        <taxon>Omphalotaceae</taxon>
        <taxon>Rhodocollybia</taxon>
    </lineage>
</organism>
<dbReference type="OrthoDB" id="3182677at2759"/>
<evidence type="ECO:0000256" key="1">
    <source>
        <dbReference type="SAM" id="MobiDB-lite"/>
    </source>
</evidence>
<evidence type="ECO:0000259" key="2">
    <source>
        <dbReference type="Pfam" id="PF17667"/>
    </source>
</evidence>
<sequence>MFVIGRKDANLVIFREENDCSAIALTLLILSSDKPPSADLSRNFLWSPPGKDEKKIVFPIGVEDNWPELVQRAEAYAARYLFNDSPLRTFALVIAYNKEESTVRFLVFHRGGLSASEPLQLDIWEGWKGFLCLIFSILTWETRGDAGWPEWSNDARVYLPGLTADSLPIIFDIDSVLYHSTCTQGRAPHVCSIKRLATPKVDAATPVTQTQGTGHSLRRRANSSKSLCSSKSNQRRPNTAPTSASTINLQSNKAKDPSNDISRNPGLMNKVNYIDQAVDWHPVHPPTVSDNVSYVVKYSWSHFVGSKNILIEGPLLRDCGGMFGIPKHLYSFRVHHQSNYPSTNHLYLPPPDSDMNGFRWSLFQNMKEEEPDYRSLLNHVMAFAGHSLVSAKDFPSLIRAILHAHLGYYNICQQGYQHRDLSIGNVLMVDEPIKSDPFDILNPDEIQGKILQLVQNLQIGNDCTGFVIDEDMATNWNTYFGESHKGTQSGTSDFMSLALLAPHTNSYWHSPLDDYDSLFYVVQWACVFHTSSPDDSVFRKWVRGSYGERELVKTLLFRTEDELTVSLYGPILAQAKLFLQQWSESFNPLSKQCAKILKDDGANKKTFRRIADLGLQSFLEVVQHHFATFPPAVSTLGGDGQNFMHT</sequence>
<dbReference type="InterPro" id="IPR011009">
    <property type="entry name" value="Kinase-like_dom_sf"/>
</dbReference>
<keyword evidence="4" id="KW-1185">Reference proteome</keyword>
<dbReference type="EMBL" id="JADNRY010000025">
    <property type="protein sequence ID" value="KAF9072254.1"/>
    <property type="molecule type" value="Genomic_DNA"/>
</dbReference>
<protein>
    <recommendedName>
        <fullName evidence="2">Fungal-type protein kinase domain-containing protein</fullName>
    </recommendedName>
</protein>
<dbReference type="InterPro" id="IPR040976">
    <property type="entry name" value="Pkinase_fungal"/>
</dbReference>
<dbReference type="Pfam" id="PF17667">
    <property type="entry name" value="Pkinase_fungal"/>
    <property type="match status" value="1"/>
</dbReference>
<evidence type="ECO:0000313" key="3">
    <source>
        <dbReference type="EMBL" id="KAF9072254.1"/>
    </source>
</evidence>
<dbReference type="PANTHER" id="PTHR38248">
    <property type="entry name" value="FUNK1 6"/>
    <property type="match status" value="1"/>
</dbReference>
<evidence type="ECO:0000313" key="4">
    <source>
        <dbReference type="Proteomes" id="UP000772434"/>
    </source>
</evidence>
<dbReference type="AlphaFoldDB" id="A0A9P5PTU5"/>
<proteinExistence type="predicted"/>
<feature type="domain" description="Fungal-type protein kinase" evidence="2">
    <location>
        <begin position="362"/>
        <end position="526"/>
    </location>
</feature>
<comment type="caution">
    <text evidence="3">The sequence shown here is derived from an EMBL/GenBank/DDBJ whole genome shotgun (WGS) entry which is preliminary data.</text>
</comment>
<accession>A0A9P5PTU5</accession>